<proteinExistence type="predicted"/>
<protein>
    <submittedName>
        <fullName evidence="1">Uncharacterized protein</fullName>
    </submittedName>
</protein>
<dbReference type="Proteomes" id="UP000596130">
    <property type="component" value="Chromosome"/>
</dbReference>
<dbReference type="RefSeq" id="WP_198503633.1">
    <property type="nucleotide sequence ID" value="NZ_CP065959.1"/>
</dbReference>
<gene>
    <name evidence="1" type="ORF">I8755_25555</name>
</gene>
<sequence>MAATRKPEGNADTAAEAVRKFNHATLPNARSRSGSLHYPGQAYSSVAAFKRMAQNLPQSFEQTSGFLTRLHLDGTLTADYGTVADHVSEAEAALAEVSRCADMLADALNRAHSALSPIGYSGEIED</sequence>
<dbReference type="AlphaFoldDB" id="A0A7T4PJG5"/>
<dbReference type="EMBL" id="CP065959">
    <property type="protein sequence ID" value="QQC91396.1"/>
    <property type="molecule type" value="Genomic_DNA"/>
</dbReference>
<accession>A0A7T4PJG5</accession>
<reference evidence="1 2" key="1">
    <citation type="submission" date="2020-12" db="EMBL/GenBank/DDBJ databases">
        <title>Identification and biosynthesis of polyene macrolides produced by Streptomyces alfalfae Men-myco-93-63.</title>
        <authorList>
            <person name="Liu D."/>
            <person name="Li Y."/>
            <person name="Liu L."/>
            <person name="Han X."/>
            <person name="Shen F."/>
        </authorList>
    </citation>
    <scope>NUCLEOTIDE SEQUENCE [LARGE SCALE GENOMIC DNA]</scope>
    <source>
        <strain evidence="1 2">Men-myco-93-63</strain>
    </source>
</reference>
<evidence type="ECO:0000313" key="2">
    <source>
        <dbReference type="Proteomes" id="UP000596130"/>
    </source>
</evidence>
<name>A0A7T4PJG5_9ACTN</name>
<evidence type="ECO:0000313" key="1">
    <source>
        <dbReference type="EMBL" id="QQC91396.1"/>
    </source>
</evidence>
<organism evidence="1 2">
    <name type="scientific">Streptomyces alfalfae</name>
    <dbReference type="NCBI Taxonomy" id="1642299"/>
    <lineage>
        <taxon>Bacteria</taxon>
        <taxon>Bacillati</taxon>
        <taxon>Actinomycetota</taxon>
        <taxon>Actinomycetes</taxon>
        <taxon>Kitasatosporales</taxon>
        <taxon>Streptomycetaceae</taxon>
        <taxon>Streptomyces</taxon>
    </lineage>
</organism>